<protein>
    <submittedName>
        <fullName evidence="2">N-acetylneuraminate synthase</fullName>
    </submittedName>
</protein>
<feature type="domain" description="AFP-like" evidence="1">
    <location>
        <begin position="279"/>
        <end position="331"/>
    </location>
</feature>
<sequence length="331" mass="36912">MNKVMIIAEAGVNHNGDLHIAKSLVDAASETGANAIKFQTFQAKKLAVSDAKKADYQKQYTQNTISQYEMLKELELSKEDFLALYHYCGQKNIQFMSTPFDEDSIEFLDCLGLNIFKIPSGEITNYSYLKKIDSLNKPIIMSTGMATIDEIADALKVLKHSSQNLILLHCTSAYPTPVKEVNLKAMCTLKQRFQKEVGYSDHTLGLEAAIAATALGACVIEKHFTLDQSMPGPDHKISLEPKEFKQMADAIRNIEQALGDGVKRPTESELKNKEFVRKSLVAAKKIKKGEPFTYDNLCAKRCGMGISPMKLTGLLGNEAVRDYEKDERIEE</sequence>
<gene>
    <name evidence="2" type="ORF">C8E03_10262</name>
</gene>
<reference evidence="2 3" key="1">
    <citation type="submission" date="2018-05" db="EMBL/GenBank/DDBJ databases">
        <title>Genomic Encyclopedia of Type Strains, Phase IV (KMG-IV): sequencing the most valuable type-strain genomes for metagenomic binning, comparative biology and taxonomic classification.</title>
        <authorList>
            <person name="Goeker M."/>
        </authorList>
    </citation>
    <scope>NUCLEOTIDE SEQUENCE [LARGE SCALE GENOMIC DNA]</scope>
    <source>
        <strain evidence="2 3">DSM 28816</strain>
    </source>
</reference>
<comment type="caution">
    <text evidence="2">The sequence shown here is derived from an EMBL/GenBank/DDBJ whole genome shotgun (WGS) entry which is preliminary data.</text>
</comment>
<dbReference type="Pfam" id="PF03102">
    <property type="entry name" value="NeuB"/>
    <property type="match status" value="1"/>
</dbReference>
<dbReference type="NCBIfam" id="TIGR03569">
    <property type="entry name" value="NeuB_NnaB"/>
    <property type="match status" value="1"/>
</dbReference>
<dbReference type="PANTHER" id="PTHR42966:SF1">
    <property type="entry name" value="SIALIC ACID SYNTHASE"/>
    <property type="match status" value="1"/>
</dbReference>
<evidence type="ECO:0000313" key="2">
    <source>
        <dbReference type="EMBL" id="PXV93295.1"/>
    </source>
</evidence>
<proteinExistence type="predicted"/>
<dbReference type="CDD" id="cd11615">
    <property type="entry name" value="SAF_NeuB_like"/>
    <property type="match status" value="1"/>
</dbReference>
<dbReference type="GO" id="GO:0016051">
    <property type="term" value="P:carbohydrate biosynthetic process"/>
    <property type="evidence" value="ECO:0007669"/>
    <property type="project" value="InterPro"/>
</dbReference>
<dbReference type="SUPFAM" id="SSF51569">
    <property type="entry name" value="Aldolase"/>
    <property type="match status" value="1"/>
</dbReference>
<dbReference type="InterPro" id="IPR006190">
    <property type="entry name" value="SAF_AFP_Neu5Ac"/>
</dbReference>
<dbReference type="PANTHER" id="PTHR42966">
    <property type="entry name" value="N-ACETYLNEURAMINATE SYNTHASE"/>
    <property type="match status" value="1"/>
</dbReference>
<dbReference type="InterPro" id="IPR020007">
    <property type="entry name" value="NeuB/NeuA"/>
</dbReference>
<dbReference type="AlphaFoldDB" id="A0A318EPB3"/>
<dbReference type="Gene3D" id="3.90.1210.10">
    <property type="entry name" value="Antifreeze-like/N-acetylneuraminic acid synthase C-terminal domain"/>
    <property type="match status" value="1"/>
</dbReference>
<dbReference type="Proteomes" id="UP000247523">
    <property type="component" value="Unassembled WGS sequence"/>
</dbReference>
<dbReference type="GO" id="GO:0047444">
    <property type="term" value="F:N-acylneuraminate-9-phosphate synthase activity"/>
    <property type="evidence" value="ECO:0007669"/>
    <property type="project" value="TreeGrafter"/>
</dbReference>
<dbReference type="SUPFAM" id="SSF51269">
    <property type="entry name" value="AFP III-like domain"/>
    <property type="match status" value="1"/>
</dbReference>
<dbReference type="EMBL" id="QICS01000002">
    <property type="protein sequence ID" value="PXV93295.1"/>
    <property type="molecule type" value="Genomic_DNA"/>
</dbReference>
<dbReference type="Gene3D" id="3.20.20.70">
    <property type="entry name" value="Aldolase class I"/>
    <property type="match status" value="1"/>
</dbReference>
<dbReference type="InterPro" id="IPR057736">
    <property type="entry name" value="SAF_PseI/NeuA/NeuB"/>
</dbReference>
<organism evidence="2 3">
    <name type="scientific">Lachnotalea glycerini</name>
    <dbReference type="NCBI Taxonomy" id="1763509"/>
    <lineage>
        <taxon>Bacteria</taxon>
        <taxon>Bacillati</taxon>
        <taxon>Bacillota</taxon>
        <taxon>Clostridia</taxon>
        <taxon>Lachnospirales</taxon>
        <taxon>Lachnospiraceae</taxon>
        <taxon>Lachnotalea</taxon>
    </lineage>
</organism>
<name>A0A318EPB3_9FIRM</name>
<dbReference type="InterPro" id="IPR036732">
    <property type="entry name" value="AFP_Neu5c_C_sf"/>
</dbReference>
<evidence type="ECO:0000313" key="3">
    <source>
        <dbReference type="Proteomes" id="UP000247523"/>
    </source>
</evidence>
<accession>A0A318EPB3</accession>
<dbReference type="InterPro" id="IPR051690">
    <property type="entry name" value="PseI-like"/>
</dbReference>
<dbReference type="InterPro" id="IPR013132">
    <property type="entry name" value="PseI/NeuA/B-like_N"/>
</dbReference>
<dbReference type="InterPro" id="IPR013785">
    <property type="entry name" value="Aldolase_TIM"/>
</dbReference>
<dbReference type="PROSITE" id="PS50844">
    <property type="entry name" value="AFP_LIKE"/>
    <property type="match status" value="1"/>
</dbReference>
<dbReference type="RefSeq" id="WP_110290447.1">
    <property type="nucleotide sequence ID" value="NZ_QICS01000002.1"/>
</dbReference>
<evidence type="ECO:0000259" key="1">
    <source>
        <dbReference type="PROSITE" id="PS50844"/>
    </source>
</evidence>